<evidence type="ECO:0000313" key="4">
    <source>
        <dbReference type="Proteomes" id="UP001341840"/>
    </source>
</evidence>
<accession>A0ABU6TJ52</accession>
<protein>
    <submittedName>
        <fullName evidence="3">Uncharacterized protein</fullName>
    </submittedName>
</protein>
<dbReference type="EMBL" id="JASCZI010091034">
    <property type="protein sequence ID" value="MED6148572.1"/>
    <property type="molecule type" value="Genomic_DNA"/>
</dbReference>
<feature type="compositionally biased region" description="Basic and acidic residues" evidence="1">
    <location>
        <begin position="16"/>
        <end position="26"/>
    </location>
</feature>
<keyword evidence="2" id="KW-1133">Transmembrane helix</keyword>
<proteinExistence type="predicted"/>
<sequence>MGGASLAQPWRRRRDRCLSHEQRGPNEADDDENDAGKVVEADERRWWDDEKPEHNGGAREATTTWKGERLELSLYLSIALTLSSGGGDSGVTLLTAVMVTLLPLFSIILFFVLRAQAYITNTRTLHTHAPNVLLLTHCRAFVQGLKDQHFKLWPLRTMLVSNPDPWHWTPSPLSGVDLVSPSIHFRHFSADLAVNLYTLDAILFDACLVGSLTVI</sequence>
<feature type="region of interest" description="Disordered" evidence="1">
    <location>
        <begin position="1"/>
        <end position="62"/>
    </location>
</feature>
<evidence type="ECO:0000313" key="3">
    <source>
        <dbReference type="EMBL" id="MED6148572.1"/>
    </source>
</evidence>
<reference evidence="3 4" key="1">
    <citation type="journal article" date="2023" name="Plants (Basel)">
        <title>Bridging the Gap: Combining Genomics and Transcriptomics Approaches to Understand Stylosanthes scabra, an Orphan Legume from the Brazilian Caatinga.</title>
        <authorList>
            <person name="Ferreira-Neto J.R.C."/>
            <person name="da Silva M.D."/>
            <person name="Binneck E."/>
            <person name="de Melo N.F."/>
            <person name="da Silva R.H."/>
            <person name="de Melo A.L.T.M."/>
            <person name="Pandolfi V."/>
            <person name="Bustamante F.O."/>
            <person name="Brasileiro-Vidal A.C."/>
            <person name="Benko-Iseppon A.M."/>
        </authorList>
    </citation>
    <scope>NUCLEOTIDE SEQUENCE [LARGE SCALE GENOMIC DNA]</scope>
    <source>
        <tissue evidence="3">Leaves</tissue>
    </source>
</reference>
<evidence type="ECO:0000256" key="2">
    <source>
        <dbReference type="SAM" id="Phobius"/>
    </source>
</evidence>
<organism evidence="3 4">
    <name type="scientific">Stylosanthes scabra</name>
    <dbReference type="NCBI Taxonomy" id="79078"/>
    <lineage>
        <taxon>Eukaryota</taxon>
        <taxon>Viridiplantae</taxon>
        <taxon>Streptophyta</taxon>
        <taxon>Embryophyta</taxon>
        <taxon>Tracheophyta</taxon>
        <taxon>Spermatophyta</taxon>
        <taxon>Magnoliopsida</taxon>
        <taxon>eudicotyledons</taxon>
        <taxon>Gunneridae</taxon>
        <taxon>Pentapetalae</taxon>
        <taxon>rosids</taxon>
        <taxon>fabids</taxon>
        <taxon>Fabales</taxon>
        <taxon>Fabaceae</taxon>
        <taxon>Papilionoideae</taxon>
        <taxon>50 kb inversion clade</taxon>
        <taxon>dalbergioids sensu lato</taxon>
        <taxon>Dalbergieae</taxon>
        <taxon>Pterocarpus clade</taxon>
        <taxon>Stylosanthes</taxon>
    </lineage>
</organism>
<keyword evidence="4" id="KW-1185">Reference proteome</keyword>
<feature type="compositionally biased region" description="Basic and acidic residues" evidence="1">
    <location>
        <begin position="34"/>
        <end position="57"/>
    </location>
</feature>
<feature type="transmembrane region" description="Helical" evidence="2">
    <location>
        <begin position="91"/>
        <end position="113"/>
    </location>
</feature>
<keyword evidence="2" id="KW-0812">Transmembrane</keyword>
<comment type="caution">
    <text evidence="3">The sequence shown here is derived from an EMBL/GenBank/DDBJ whole genome shotgun (WGS) entry which is preliminary data.</text>
</comment>
<dbReference type="Proteomes" id="UP001341840">
    <property type="component" value="Unassembled WGS sequence"/>
</dbReference>
<evidence type="ECO:0000256" key="1">
    <source>
        <dbReference type="SAM" id="MobiDB-lite"/>
    </source>
</evidence>
<gene>
    <name evidence="3" type="ORF">PIB30_054322</name>
</gene>
<name>A0ABU6TJ52_9FABA</name>
<keyword evidence="2" id="KW-0472">Membrane</keyword>